<accession>A0AAE0PBB7</accession>
<feature type="signal peptide" evidence="1">
    <location>
        <begin position="1"/>
        <end position="22"/>
    </location>
</feature>
<dbReference type="AlphaFoldDB" id="A0AAE0PBB7"/>
<evidence type="ECO:0000313" key="3">
    <source>
        <dbReference type="Proteomes" id="UP001281003"/>
    </source>
</evidence>
<dbReference type="Proteomes" id="UP001281003">
    <property type="component" value="Unassembled WGS sequence"/>
</dbReference>
<organism evidence="2 3">
    <name type="scientific">Sordaria brevicollis</name>
    <dbReference type="NCBI Taxonomy" id="83679"/>
    <lineage>
        <taxon>Eukaryota</taxon>
        <taxon>Fungi</taxon>
        <taxon>Dikarya</taxon>
        <taxon>Ascomycota</taxon>
        <taxon>Pezizomycotina</taxon>
        <taxon>Sordariomycetes</taxon>
        <taxon>Sordariomycetidae</taxon>
        <taxon>Sordariales</taxon>
        <taxon>Sordariaceae</taxon>
        <taxon>Sordaria</taxon>
    </lineage>
</organism>
<name>A0AAE0PBB7_SORBR</name>
<sequence>MFNLAPFLIIALFLFLSGKAIAAPTTAAPALHFARNTRFTFSAWIDSITTNPATALPPDQAVNAFLESLKNSDGVPPPTINPNDIFCLTDWTPDISAQAIDAATIIHRFATLGDVPCPAVIKTTHSSGLPSSGSNLTVAVYDVFGTAMLMPQRAGFVSTDPSRLGTCRNIAQTTAVVMDKCTQLNGTVVGLTEYDVTKEKHGVFVAKNPGDFAWP</sequence>
<dbReference type="EMBL" id="JAUTDP010000008">
    <property type="protein sequence ID" value="KAK3396784.1"/>
    <property type="molecule type" value="Genomic_DNA"/>
</dbReference>
<keyword evidence="3" id="KW-1185">Reference proteome</keyword>
<reference evidence="2" key="1">
    <citation type="journal article" date="2023" name="Mol. Phylogenet. Evol.">
        <title>Genome-scale phylogeny and comparative genomics of the fungal order Sordariales.</title>
        <authorList>
            <person name="Hensen N."/>
            <person name="Bonometti L."/>
            <person name="Westerberg I."/>
            <person name="Brannstrom I.O."/>
            <person name="Guillou S."/>
            <person name="Cros-Aarteil S."/>
            <person name="Calhoun S."/>
            <person name="Haridas S."/>
            <person name="Kuo A."/>
            <person name="Mondo S."/>
            <person name="Pangilinan J."/>
            <person name="Riley R."/>
            <person name="LaButti K."/>
            <person name="Andreopoulos B."/>
            <person name="Lipzen A."/>
            <person name="Chen C."/>
            <person name="Yan M."/>
            <person name="Daum C."/>
            <person name="Ng V."/>
            <person name="Clum A."/>
            <person name="Steindorff A."/>
            <person name="Ohm R.A."/>
            <person name="Martin F."/>
            <person name="Silar P."/>
            <person name="Natvig D.O."/>
            <person name="Lalanne C."/>
            <person name="Gautier V."/>
            <person name="Ament-Velasquez S.L."/>
            <person name="Kruys A."/>
            <person name="Hutchinson M.I."/>
            <person name="Powell A.J."/>
            <person name="Barry K."/>
            <person name="Miller A.N."/>
            <person name="Grigoriev I.V."/>
            <person name="Debuchy R."/>
            <person name="Gladieux P."/>
            <person name="Hiltunen Thoren M."/>
            <person name="Johannesson H."/>
        </authorList>
    </citation>
    <scope>NUCLEOTIDE SEQUENCE</scope>
    <source>
        <strain evidence="2">FGSC 1904</strain>
    </source>
</reference>
<proteinExistence type="predicted"/>
<keyword evidence="1" id="KW-0732">Signal</keyword>
<evidence type="ECO:0000313" key="2">
    <source>
        <dbReference type="EMBL" id="KAK3396784.1"/>
    </source>
</evidence>
<feature type="chain" id="PRO_5042291924" description="Ecp2 effector protein domain-containing protein" evidence="1">
    <location>
        <begin position="23"/>
        <end position="215"/>
    </location>
</feature>
<gene>
    <name evidence="2" type="ORF">B0T20DRAFT_480404</name>
</gene>
<reference evidence="2" key="2">
    <citation type="submission" date="2023-07" db="EMBL/GenBank/DDBJ databases">
        <authorList>
            <consortium name="Lawrence Berkeley National Laboratory"/>
            <person name="Haridas S."/>
            <person name="Hensen N."/>
            <person name="Bonometti L."/>
            <person name="Westerberg I."/>
            <person name="Brannstrom I.O."/>
            <person name="Guillou S."/>
            <person name="Cros-Aarteil S."/>
            <person name="Calhoun S."/>
            <person name="Kuo A."/>
            <person name="Mondo S."/>
            <person name="Pangilinan J."/>
            <person name="Riley R."/>
            <person name="LaButti K."/>
            <person name="Andreopoulos B."/>
            <person name="Lipzen A."/>
            <person name="Chen C."/>
            <person name="Yanf M."/>
            <person name="Daum C."/>
            <person name="Ng V."/>
            <person name="Clum A."/>
            <person name="Steindorff A."/>
            <person name="Ohm R."/>
            <person name="Martin F."/>
            <person name="Silar P."/>
            <person name="Natvig D."/>
            <person name="Lalanne C."/>
            <person name="Gautier V."/>
            <person name="Ament-velasquez S.L."/>
            <person name="Kruys A."/>
            <person name="Hutchinson M.I."/>
            <person name="Powell A.J."/>
            <person name="Barry K."/>
            <person name="Miller A.N."/>
            <person name="Grigoriev I.V."/>
            <person name="Debuchy R."/>
            <person name="Gladieux P."/>
            <person name="Thoren M.H."/>
            <person name="Johannesson H."/>
        </authorList>
    </citation>
    <scope>NUCLEOTIDE SEQUENCE</scope>
    <source>
        <strain evidence="2">FGSC 1904</strain>
    </source>
</reference>
<evidence type="ECO:0000256" key="1">
    <source>
        <dbReference type="SAM" id="SignalP"/>
    </source>
</evidence>
<protein>
    <recommendedName>
        <fullName evidence="4">Ecp2 effector protein domain-containing protein</fullName>
    </recommendedName>
</protein>
<comment type="caution">
    <text evidence="2">The sequence shown here is derived from an EMBL/GenBank/DDBJ whole genome shotgun (WGS) entry which is preliminary data.</text>
</comment>
<evidence type="ECO:0008006" key="4">
    <source>
        <dbReference type="Google" id="ProtNLM"/>
    </source>
</evidence>